<keyword evidence="6" id="KW-1185">Reference proteome</keyword>
<proteinExistence type="predicted"/>
<evidence type="ECO:0000256" key="3">
    <source>
        <dbReference type="PIRSR" id="PIRSR000097-3"/>
    </source>
</evidence>
<evidence type="ECO:0000259" key="4">
    <source>
        <dbReference type="Pfam" id="PF00248"/>
    </source>
</evidence>
<comment type="caution">
    <text evidence="5">The sequence shown here is derived from an EMBL/GenBank/DDBJ whole genome shotgun (WGS) entry which is preliminary data.</text>
</comment>
<organism evidence="5 6">
    <name type="scientific">Neoroseomonas alkaliterrae</name>
    <dbReference type="NCBI Taxonomy" id="1452450"/>
    <lineage>
        <taxon>Bacteria</taxon>
        <taxon>Pseudomonadati</taxon>
        <taxon>Pseudomonadota</taxon>
        <taxon>Alphaproteobacteria</taxon>
        <taxon>Acetobacterales</taxon>
        <taxon>Acetobacteraceae</taxon>
        <taxon>Neoroseomonas</taxon>
    </lineage>
</organism>
<evidence type="ECO:0000256" key="2">
    <source>
        <dbReference type="PIRSR" id="PIRSR000097-2"/>
    </source>
</evidence>
<dbReference type="GO" id="GO:0016491">
    <property type="term" value="F:oxidoreductase activity"/>
    <property type="evidence" value="ECO:0007669"/>
    <property type="project" value="InterPro"/>
</dbReference>
<dbReference type="PIRSF" id="PIRSF000097">
    <property type="entry name" value="AKR"/>
    <property type="match status" value="1"/>
</dbReference>
<sequence>MPTLPDGTAIPALGQGTWHMGESRAAREREVAALRLGLDLGMTLIDTAEMYADGGAEEVVGEAIAGRRDEVFLVSKVYPHNASRRGAVAACERSLKRMRVGTIDLYLLHWRGSVPLEETVEAFEALQRAGKIRHWGVSNCDVDDLEELGPALARCATDQVLYSLEHRGAEFDLLPFCARHRMPVMAYSPIGQGGKLLRHRALHEVAARHGATPAQVALAWTLRDPNIVSIPKAADPAHVRENAAAREITLTGEDLATLDAAFAPPRRKRGLAML</sequence>
<dbReference type="CDD" id="cd19138">
    <property type="entry name" value="AKR_YeaE"/>
    <property type="match status" value="1"/>
</dbReference>
<dbReference type="PRINTS" id="PR00069">
    <property type="entry name" value="ALDKETRDTASE"/>
</dbReference>
<accession>A0A840Y564</accession>
<gene>
    <name evidence="5" type="ORF">FHS88_003664</name>
</gene>
<feature type="active site" description="Proton donor" evidence="1">
    <location>
        <position position="51"/>
    </location>
</feature>
<dbReference type="InterPro" id="IPR023210">
    <property type="entry name" value="NADP_OxRdtase_dom"/>
</dbReference>
<dbReference type="RefSeq" id="WP_184486894.1">
    <property type="nucleotide sequence ID" value="NZ_JAAEDJ010000066.1"/>
</dbReference>
<protein>
    <submittedName>
        <fullName evidence="5">Diketogulonate reductase-like aldo/keto reductase</fullName>
    </submittedName>
</protein>
<dbReference type="Proteomes" id="UP000562254">
    <property type="component" value="Unassembled WGS sequence"/>
</dbReference>
<dbReference type="EMBL" id="JACIJE010000013">
    <property type="protein sequence ID" value="MBB5691507.1"/>
    <property type="molecule type" value="Genomic_DNA"/>
</dbReference>
<evidence type="ECO:0000256" key="1">
    <source>
        <dbReference type="PIRSR" id="PIRSR000097-1"/>
    </source>
</evidence>
<dbReference type="SUPFAM" id="SSF51430">
    <property type="entry name" value="NAD(P)-linked oxidoreductase"/>
    <property type="match status" value="1"/>
</dbReference>
<dbReference type="Gene3D" id="3.20.20.100">
    <property type="entry name" value="NADP-dependent oxidoreductase domain"/>
    <property type="match status" value="1"/>
</dbReference>
<dbReference type="InterPro" id="IPR020471">
    <property type="entry name" value="AKR"/>
</dbReference>
<dbReference type="AlphaFoldDB" id="A0A840Y564"/>
<feature type="binding site" evidence="2">
    <location>
        <position position="109"/>
    </location>
    <ligand>
        <name>substrate</name>
    </ligand>
</feature>
<reference evidence="5 6" key="1">
    <citation type="submission" date="2020-08" db="EMBL/GenBank/DDBJ databases">
        <title>Genomic Encyclopedia of Type Strains, Phase IV (KMG-IV): sequencing the most valuable type-strain genomes for metagenomic binning, comparative biology and taxonomic classification.</title>
        <authorList>
            <person name="Goeker M."/>
        </authorList>
    </citation>
    <scope>NUCLEOTIDE SEQUENCE [LARGE SCALE GENOMIC DNA]</scope>
    <source>
        <strain evidence="5 6">DSM 25895</strain>
    </source>
</reference>
<dbReference type="InterPro" id="IPR036812">
    <property type="entry name" value="NAD(P)_OxRdtase_dom_sf"/>
</dbReference>
<dbReference type="PANTHER" id="PTHR43638:SF3">
    <property type="entry name" value="ALDEHYDE REDUCTASE"/>
    <property type="match status" value="1"/>
</dbReference>
<feature type="site" description="Lowers pKa of active site Tyr" evidence="3">
    <location>
        <position position="76"/>
    </location>
</feature>
<name>A0A840Y564_9PROT</name>
<dbReference type="Pfam" id="PF00248">
    <property type="entry name" value="Aldo_ket_red"/>
    <property type="match status" value="1"/>
</dbReference>
<feature type="domain" description="NADP-dependent oxidoreductase" evidence="4">
    <location>
        <begin position="13"/>
        <end position="261"/>
    </location>
</feature>
<dbReference type="PANTHER" id="PTHR43638">
    <property type="entry name" value="OXIDOREDUCTASE, ALDO/KETO REDUCTASE FAMILY PROTEIN"/>
    <property type="match status" value="1"/>
</dbReference>
<evidence type="ECO:0000313" key="6">
    <source>
        <dbReference type="Proteomes" id="UP000562254"/>
    </source>
</evidence>
<evidence type="ECO:0000313" key="5">
    <source>
        <dbReference type="EMBL" id="MBB5691507.1"/>
    </source>
</evidence>